<keyword evidence="4" id="KW-1185">Reference proteome</keyword>
<dbReference type="OrthoDB" id="2237747at2"/>
<feature type="region of interest" description="Disordered" evidence="1">
    <location>
        <begin position="38"/>
        <end position="66"/>
    </location>
</feature>
<evidence type="ECO:0000256" key="2">
    <source>
        <dbReference type="SAM" id="Phobius"/>
    </source>
</evidence>
<keyword evidence="2" id="KW-0812">Transmembrane</keyword>
<gene>
    <name evidence="3" type="ORF">NtB2_01357</name>
</gene>
<dbReference type="AlphaFoldDB" id="A0A2R5HGP9"/>
<protein>
    <submittedName>
        <fullName evidence="3">Uncharacterized protein</fullName>
    </submittedName>
</protein>
<organism evidence="3 4">
    <name type="scientific">Lactococcus termiticola</name>
    <dbReference type="NCBI Taxonomy" id="2169526"/>
    <lineage>
        <taxon>Bacteria</taxon>
        <taxon>Bacillati</taxon>
        <taxon>Bacillota</taxon>
        <taxon>Bacilli</taxon>
        <taxon>Lactobacillales</taxon>
        <taxon>Streptococcaceae</taxon>
        <taxon>Lactococcus</taxon>
    </lineage>
</organism>
<feature type="compositionally biased region" description="Polar residues" evidence="1">
    <location>
        <begin position="44"/>
        <end position="59"/>
    </location>
</feature>
<feature type="transmembrane region" description="Helical" evidence="2">
    <location>
        <begin position="76"/>
        <end position="96"/>
    </location>
</feature>
<sequence>MATKEEWLEYFEALQGRKPTIQDFEEAVRKGDIDLSQAVDEGKTPSSQSTAVSEVQPTMSADMPGDNRKKKSVWKWLIPLIIVLLLAIAGGGYYFYQHIHRLDGKYYAFDLKKKAYSKEVVFTISGQEVKAKLAGGKTAYYKLNSSATELNFSRYEADKDNAKNLPKAPSIPVKEQDGQLTINNQDFVQDSSKEYKVASSNKSYHQLSASEAKSFNEVAPDPQEIVMKKLLSSINGKLTYSSGAGGWGSSISIEPDGSFSGKYADSDMGGKEVTYSDFTGRLGNIRQLDDSSYQFDILSLDYAPVDKTTYVEENGYSIKKTTSYPAGFYDYSSHKVAKTAILYLTGRKAGDIPNIQKTELRNWWSNFIDQKGNLVTSSALPGIALIPQFDSSAKNDSALIPAFYSSQVLYPEKEQEAYDKALSLLKGNSYQGNIGNYTSVSLSWDKNGNAFVGFGMEGDTSKPLLTNLAPAGASPSDIRYAITGPNQVTLTYSFYQSHIAILYPPVVSGVGGSFIGDIIGNAHMKLVFDFSKDGQEMKLTQHTQKYPMQLITGDSSNTFNSNQAHQAFEKEKNTWSKWQTSSTITFEKKQS</sequence>
<keyword evidence="2" id="KW-0472">Membrane</keyword>
<dbReference type="RefSeq" id="WP_109246174.1">
    <property type="nucleotide sequence ID" value="NZ_BFFO01000008.1"/>
</dbReference>
<comment type="caution">
    <text evidence="3">The sequence shown here is derived from an EMBL/GenBank/DDBJ whole genome shotgun (WGS) entry which is preliminary data.</text>
</comment>
<name>A0A2R5HGP9_9LACT</name>
<evidence type="ECO:0000313" key="4">
    <source>
        <dbReference type="Proteomes" id="UP000245021"/>
    </source>
</evidence>
<reference evidence="3 4" key="1">
    <citation type="journal article" date="2018" name="Genome Announc.">
        <title>Draft Genome Sequence of Lactococcus sp. Strain NtB2 (JCM 32569), Isolated from the Gut of the Higher Termite Nasutitermes takasagoensis.</title>
        <authorList>
            <person name="Noda S."/>
            <person name="Aihara C."/>
            <person name="Yuki M."/>
            <person name="Ohkuma M."/>
        </authorList>
    </citation>
    <scope>NUCLEOTIDE SEQUENCE [LARGE SCALE GENOMIC DNA]</scope>
    <source>
        <strain evidence="3 4">NtB2</strain>
    </source>
</reference>
<evidence type="ECO:0000256" key="1">
    <source>
        <dbReference type="SAM" id="MobiDB-lite"/>
    </source>
</evidence>
<proteinExistence type="predicted"/>
<evidence type="ECO:0000313" key="3">
    <source>
        <dbReference type="EMBL" id="GBG97219.1"/>
    </source>
</evidence>
<dbReference type="EMBL" id="BFFO01000008">
    <property type="protein sequence ID" value="GBG97219.1"/>
    <property type="molecule type" value="Genomic_DNA"/>
</dbReference>
<dbReference type="Proteomes" id="UP000245021">
    <property type="component" value="Unassembled WGS sequence"/>
</dbReference>
<accession>A0A2R5HGP9</accession>
<keyword evidence="2" id="KW-1133">Transmembrane helix</keyword>